<keyword evidence="2" id="KW-0175">Coiled coil</keyword>
<comment type="subcellular location">
    <subcellularLocation>
        <location evidence="1">Cell envelope</location>
    </subcellularLocation>
</comment>
<evidence type="ECO:0000259" key="4">
    <source>
        <dbReference type="Pfam" id="PF25989"/>
    </source>
</evidence>
<keyword evidence="3" id="KW-0812">Transmembrane</keyword>
<dbReference type="Gene3D" id="2.40.50.100">
    <property type="match status" value="1"/>
</dbReference>
<dbReference type="Gene3D" id="2.40.420.20">
    <property type="match status" value="1"/>
</dbReference>
<organism evidence="5 6">
    <name type="scientific">Hoeflea algicola</name>
    <dbReference type="NCBI Taxonomy" id="2983763"/>
    <lineage>
        <taxon>Bacteria</taxon>
        <taxon>Pseudomonadati</taxon>
        <taxon>Pseudomonadota</taxon>
        <taxon>Alphaproteobacteria</taxon>
        <taxon>Hyphomicrobiales</taxon>
        <taxon>Rhizobiaceae</taxon>
        <taxon>Hoeflea</taxon>
    </lineage>
</organism>
<proteinExistence type="predicted"/>
<dbReference type="PANTHER" id="PTHR32347:SF29">
    <property type="entry name" value="UPF0194 MEMBRANE PROTEIN YBHG"/>
    <property type="match status" value="1"/>
</dbReference>
<evidence type="ECO:0000313" key="6">
    <source>
        <dbReference type="Proteomes" id="UP001073227"/>
    </source>
</evidence>
<sequence length="403" mass="42725">MASALVRSLVGLATVALIGGAFYIAFKENPVLVDLATATTAPMQVSIEEDGTTRIRNVYTISSPIAGHLDRIEHSVGDLVSAGEAITGIHPLEPPFIDTRTRTELLAAIDAANANLGLSEVELTRARTARDLAKASFDRATKLAATNIVSESTLERLAGEYKLAKDQVASAEAMIALRRAELASTRARLVQPGQEPVLPANGECCVDITSPIDGMNLALHAKSEQAASVGQLIAEIGDPSDLEITVDILSADAVRVKPGSRALITDWGGEQTLEAVVERVEPSAFTKVSALGISEQRVNAIITLRDPPPADLGHGYRVIANLVIWSSEEVLQVPVSALYREDGGWAVFRMVDGVARVTPVTIGHMTDRNAEILTGLSDGDRIILYPGDTLEDGSLISDRQAAG</sequence>
<dbReference type="Pfam" id="PF25989">
    <property type="entry name" value="YknX_C"/>
    <property type="match status" value="1"/>
</dbReference>
<reference evidence="5" key="1">
    <citation type="submission" date="2022-10" db="EMBL/GenBank/DDBJ databases">
        <title>Hoeflea sp. G2-23, isolated from marine algae.</title>
        <authorList>
            <person name="Kristyanto S."/>
            <person name="Kim J.M."/>
            <person name="Jeon C.O."/>
        </authorList>
    </citation>
    <scope>NUCLEOTIDE SEQUENCE</scope>
    <source>
        <strain evidence="5">G2-23</strain>
    </source>
</reference>
<keyword evidence="3" id="KW-1133">Transmembrane helix</keyword>
<protein>
    <submittedName>
        <fullName evidence="5">HlyD family efflux transporter periplasmic adaptor subunit</fullName>
    </submittedName>
</protein>
<keyword evidence="3" id="KW-0472">Membrane</keyword>
<feature type="domain" description="YknX-like C-terminal permuted SH3-like" evidence="4">
    <location>
        <begin position="330"/>
        <end position="395"/>
    </location>
</feature>
<evidence type="ECO:0000256" key="3">
    <source>
        <dbReference type="SAM" id="Phobius"/>
    </source>
</evidence>
<evidence type="ECO:0000313" key="5">
    <source>
        <dbReference type="EMBL" id="MCY0150571.1"/>
    </source>
</evidence>
<dbReference type="RefSeq" id="WP_267656001.1">
    <property type="nucleotide sequence ID" value="NZ_JAOVZR010000001.1"/>
</dbReference>
<evidence type="ECO:0000256" key="2">
    <source>
        <dbReference type="ARBA" id="ARBA00023054"/>
    </source>
</evidence>
<gene>
    <name evidence="5" type="ORF">OEG84_23420</name>
</gene>
<dbReference type="Proteomes" id="UP001073227">
    <property type="component" value="Unassembled WGS sequence"/>
</dbReference>
<comment type="caution">
    <text evidence="5">The sequence shown here is derived from an EMBL/GenBank/DDBJ whole genome shotgun (WGS) entry which is preliminary data.</text>
</comment>
<keyword evidence="6" id="KW-1185">Reference proteome</keyword>
<name>A0ABT3ZG34_9HYPH</name>
<feature type="transmembrane region" description="Helical" evidence="3">
    <location>
        <begin position="6"/>
        <end position="26"/>
    </location>
</feature>
<dbReference type="PANTHER" id="PTHR32347">
    <property type="entry name" value="EFFLUX SYSTEM COMPONENT YKNX-RELATED"/>
    <property type="match status" value="1"/>
</dbReference>
<accession>A0ABT3ZG34</accession>
<dbReference type="EMBL" id="JAOVZR010000001">
    <property type="protein sequence ID" value="MCY0150571.1"/>
    <property type="molecule type" value="Genomic_DNA"/>
</dbReference>
<evidence type="ECO:0000256" key="1">
    <source>
        <dbReference type="ARBA" id="ARBA00004196"/>
    </source>
</evidence>
<dbReference type="Gene3D" id="1.10.287.470">
    <property type="entry name" value="Helix hairpin bin"/>
    <property type="match status" value="1"/>
</dbReference>
<dbReference type="InterPro" id="IPR058637">
    <property type="entry name" value="YknX-like_C"/>
</dbReference>
<dbReference type="InterPro" id="IPR050465">
    <property type="entry name" value="UPF0194_transport"/>
</dbReference>